<dbReference type="SUPFAM" id="SSF56925">
    <property type="entry name" value="OMPA-like"/>
    <property type="match status" value="1"/>
</dbReference>
<keyword evidence="3" id="KW-1185">Reference proteome</keyword>
<dbReference type="Proteomes" id="UP000000852">
    <property type="component" value="Chromosome"/>
</dbReference>
<dbReference type="STRING" id="485917.Phep_3238"/>
<dbReference type="OrthoDB" id="668980at2"/>
<keyword evidence="1" id="KW-0732">Signal</keyword>
<name>C6Y3Z0_PEDHD</name>
<proteinExistence type="predicted"/>
<dbReference type="InterPro" id="IPR011250">
    <property type="entry name" value="OMP/PagP_B-barrel"/>
</dbReference>
<dbReference type="eggNOG" id="ENOG5032RXX">
    <property type="taxonomic scope" value="Bacteria"/>
</dbReference>
<protein>
    <recommendedName>
        <fullName evidence="4">Outer membrane protein beta-barrel domain-containing protein</fullName>
    </recommendedName>
</protein>
<evidence type="ECO:0000313" key="2">
    <source>
        <dbReference type="EMBL" id="ACU05433.1"/>
    </source>
</evidence>
<accession>C6Y3Z0</accession>
<feature type="chain" id="PRO_5002972235" description="Outer membrane protein beta-barrel domain-containing protein" evidence="1">
    <location>
        <begin position="21"/>
        <end position="172"/>
    </location>
</feature>
<dbReference type="HOGENOM" id="CLU_109786_1_0_10"/>
<reference evidence="2 3" key="1">
    <citation type="journal article" date="2009" name="Stand. Genomic Sci.">
        <title>Complete genome sequence of Pedobacter heparinus type strain (HIM 762-3).</title>
        <authorList>
            <person name="Han C."/>
            <person name="Spring S."/>
            <person name="Lapidus A."/>
            <person name="Del Rio T.G."/>
            <person name="Tice H."/>
            <person name="Copeland A."/>
            <person name="Cheng J.F."/>
            <person name="Lucas S."/>
            <person name="Chen F."/>
            <person name="Nolan M."/>
            <person name="Bruce D."/>
            <person name="Goodwin L."/>
            <person name="Pitluck S."/>
            <person name="Ivanova N."/>
            <person name="Mavromatis K."/>
            <person name="Mikhailova N."/>
            <person name="Pati A."/>
            <person name="Chen A."/>
            <person name="Palaniappan K."/>
            <person name="Land M."/>
            <person name="Hauser L."/>
            <person name="Chang Y.J."/>
            <person name="Jeffries C.C."/>
            <person name="Saunders E."/>
            <person name="Chertkov O."/>
            <person name="Brettin T."/>
            <person name="Goker M."/>
            <person name="Rohde M."/>
            <person name="Bristow J."/>
            <person name="Eisen J.A."/>
            <person name="Markowitz V."/>
            <person name="Hugenholtz P."/>
            <person name="Kyrpides N.C."/>
            <person name="Klenk H.P."/>
            <person name="Detter J.C."/>
        </authorList>
    </citation>
    <scope>NUCLEOTIDE SEQUENCE [LARGE SCALE GENOMIC DNA]</scope>
    <source>
        <strain evidence="3">ATCC 13125 / DSM 2366 / CIP 104194 / JCM 7457 / NBRC 12017 / NCIMB 9290 / NRRL B-14731 / HIM 762-3</strain>
    </source>
</reference>
<dbReference type="KEGG" id="phe:Phep_3238"/>
<evidence type="ECO:0008006" key="4">
    <source>
        <dbReference type="Google" id="ProtNLM"/>
    </source>
</evidence>
<sequence>MKKILSIAIACFFTWNYSLAQTNGNESKIGLGLEAAFPVGNFKDIADYGIGVSLLYQKPVAKNLIITGNVGYIRFQGPAVFSNIKYKQGFVPIKAGARYFIIPHVYVAGELGISISTANGYGSGTSFTYAPGLGAEFPVSGTGTIDIGLRYESWSRSTGTLSFPGLRAGYNF</sequence>
<dbReference type="RefSeq" id="WP_015809042.1">
    <property type="nucleotide sequence ID" value="NC_013061.1"/>
</dbReference>
<dbReference type="EMBL" id="CP001681">
    <property type="protein sequence ID" value="ACU05433.1"/>
    <property type="molecule type" value="Genomic_DNA"/>
</dbReference>
<evidence type="ECO:0000256" key="1">
    <source>
        <dbReference type="SAM" id="SignalP"/>
    </source>
</evidence>
<evidence type="ECO:0000313" key="3">
    <source>
        <dbReference type="Proteomes" id="UP000000852"/>
    </source>
</evidence>
<feature type="signal peptide" evidence="1">
    <location>
        <begin position="1"/>
        <end position="20"/>
    </location>
</feature>
<organism evidence="2 3">
    <name type="scientific">Pedobacter heparinus (strain ATCC 13125 / DSM 2366 / CIP 104194 / JCM 7457 / NBRC 12017 / NCIMB 9290 / NRRL B-14731 / HIM 762-3)</name>
    <dbReference type="NCBI Taxonomy" id="485917"/>
    <lineage>
        <taxon>Bacteria</taxon>
        <taxon>Pseudomonadati</taxon>
        <taxon>Bacteroidota</taxon>
        <taxon>Sphingobacteriia</taxon>
        <taxon>Sphingobacteriales</taxon>
        <taxon>Sphingobacteriaceae</taxon>
        <taxon>Pedobacter</taxon>
    </lineage>
</organism>
<gene>
    <name evidence="2" type="ordered locus">Phep_3238</name>
</gene>
<dbReference type="AlphaFoldDB" id="C6Y3Z0"/>